<evidence type="ECO:0000313" key="2">
    <source>
        <dbReference type="EMBL" id="MCS0634890.1"/>
    </source>
</evidence>
<dbReference type="Proteomes" id="UP001431313">
    <property type="component" value="Unassembled WGS sequence"/>
</dbReference>
<dbReference type="EMBL" id="JANUGQ010000002">
    <property type="protein sequence ID" value="MCS0634890.1"/>
    <property type="molecule type" value="Genomic_DNA"/>
</dbReference>
<accession>A0ABT2CC48</accession>
<gene>
    <name evidence="2" type="ORF">NX801_04285</name>
</gene>
<proteinExistence type="predicted"/>
<feature type="compositionally biased region" description="Basic and acidic residues" evidence="1">
    <location>
        <begin position="45"/>
        <end position="56"/>
    </location>
</feature>
<protein>
    <submittedName>
        <fullName evidence="2">Uncharacterized protein</fullName>
    </submittedName>
</protein>
<name>A0ABT2CC48_9ACTN</name>
<reference evidence="2" key="1">
    <citation type="submission" date="2022-08" db="EMBL/GenBank/DDBJ databases">
        <authorList>
            <person name="Somphong A."/>
            <person name="Phongsopitanun W."/>
        </authorList>
    </citation>
    <scope>NUCLEOTIDE SEQUENCE</scope>
    <source>
        <strain evidence="2">LP05-1</strain>
    </source>
</reference>
<evidence type="ECO:0000313" key="3">
    <source>
        <dbReference type="Proteomes" id="UP001431313"/>
    </source>
</evidence>
<comment type="caution">
    <text evidence="2">The sequence shown here is derived from an EMBL/GenBank/DDBJ whole genome shotgun (WGS) entry which is preliminary data.</text>
</comment>
<keyword evidence="3" id="KW-1185">Reference proteome</keyword>
<feature type="region of interest" description="Disordered" evidence="1">
    <location>
        <begin position="1"/>
        <end position="77"/>
    </location>
</feature>
<organism evidence="2 3">
    <name type="scientific">Streptomyces pyxinae</name>
    <dbReference type="NCBI Taxonomy" id="2970734"/>
    <lineage>
        <taxon>Bacteria</taxon>
        <taxon>Bacillati</taxon>
        <taxon>Actinomycetota</taxon>
        <taxon>Actinomycetes</taxon>
        <taxon>Kitasatosporales</taxon>
        <taxon>Streptomycetaceae</taxon>
        <taxon>Streptomyces</taxon>
    </lineage>
</organism>
<sequence>MDKRLESAGEDGPGIPRDMPDEQAGGADEHWDGDLAGAAGEDEPEERRPAADADPERTEEDEESAGPEGAGSPEPTA</sequence>
<dbReference type="RefSeq" id="WP_258785548.1">
    <property type="nucleotide sequence ID" value="NZ_JANUGQ010000002.1"/>
</dbReference>
<evidence type="ECO:0000256" key="1">
    <source>
        <dbReference type="SAM" id="MobiDB-lite"/>
    </source>
</evidence>